<protein>
    <submittedName>
        <fullName evidence="3">Cysteine hydrolase</fullName>
    </submittedName>
</protein>
<dbReference type="PANTHER" id="PTHR43540:SF6">
    <property type="entry name" value="ISOCHORISMATASE-LIKE DOMAIN-CONTAINING PROTEIN"/>
    <property type="match status" value="1"/>
</dbReference>
<keyword evidence="1 3" id="KW-0378">Hydrolase</keyword>
<evidence type="ECO:0000313" key="4">
    <source>
        <dbReference type="Proteomes" id="UP000595095"/>
    </source>
</evidence>
<accession>A0A7S9DY60</accession>
<dbReference type="PANTHER" id="PTHR43540">
    <property type="entry name" value="PEROXYUREIDOACRYLATE/UREIDOACRYLATE AMIDOHYDROLASE-RELATED"/>
    <property type="match status" value="1"/>
</dbReference>
<sequence>MNKPADFPDKSKVVLIIIDMINDLEFEDGEKMLSPALAAAHNIRKFKSQLRDKTIPTIYVNDNFGKWRSDFRQLVKHVLEDDVRGEEVARLLHPDDEDYFVIKARHSGFFGTTLEILLQHMGAQTLILAGLTADMCVQFTAQDAHMRQYELIVPPDLVLCADEDTKQTALSQIAATCKAITPFSYDINLEEYL</sequence>
<dbReference type="InterPro" id="IPR036380">
    <property type="entry name" value="Isochorismatase-like_sf"/>
</dbReference>
<evidence type="ECO:0000256" key="1">
    <source>
        <dbReference type="ARBA" id="ARBA00022801"/>
    </source>
</evidence>
<dbReference type="AlphaFoldDB" id="A0A7S9DY60"/>
<keyword evidence="4" id="KW-1185">Reference proteome</keyword>
<gene>
    <name evidence="3" type="ORF">IT774_02790</name>
</gene>
<dbReference type="Pfam" id="PF00857">
    <property type="entry name" value="Isochorismatase"/>
    <property type="match status" value="1"/>
</dbReference>
<dbReference type="KEGG" id="smaa:IT774_02790"/>
<dbReference type="GO" id="GO:0016787">
    <property type="term" value="F:hydrolase activity"/>
    <property type="evidence" value="ECO:0007669"/>
    <property type="project" value="UniProtKB-KW"/>
</dbReference>
<dbReference type="EMBL" id="CP064795">
    <property type="protein sequence ID" value="QPG06162.1"/>
    <property type="molecule type" value="Genomic_DNA"/>
</dbReference>
<organism evidence="3 4">
    <name type="scientific">Salinimonas marina</name>
    <dbReference type="NCBI Taxonomy" id="2785918"/>
    <lineage>
        <taxon>Bacteria</taxon>
        <taxon>Pseudomonadati</taxon>
        <taxon>Pseudomonadota</taxon>
        <taxon>Gammaproteobacteria</taxon>
        <taxon>Alteromonadales</taxon>
        <taxon>Alteromonadaceae</taxon>
        <taxon>Alteromonas/Salinimonas group</taxon>
        <taxon>Salinimonas</taxon>
    </lineage>
</organism>
<dbReference type="Gene3D" id="3.40.50.850">
    <property type="entry name" value="Isochorismatase-like"/>
    <property type="match status" value="1"/>
</dbReference>
<dbReference type="RefSeq" id="WP_195811239.1">
    <property type="nucleotide sequence ID" value="NZ_CP064795.1"/>
</dbReference>
<dbReference type="Proteomes" id="UP000595095">
    <property type="component" value="Chromosome"/>
</dbReference>
<dbReference type="InterPro" id="IPR050272">
    <property type="entry name" value="Isochorismatase-like_hydrls"/>
</dbReference>
<dbReference type="SUPFAM" id="SSF52499">
    <property type="entry name" value="Isochorismatase-like hydrolases"/>
    <property type="match status" value="1"/>
</dbReference>
<evidence type="ECO:0000259" key="2">
    <source>
        <dbReference type="Pfam" id="PF00857"/>
    </source>
</evidence>
<dbReference type="CDD" id="cd00431">
    <property type="entry name" value="cysteine_hydrolases"/>
    <property type="match status" value="1"/>
</dbReference>
<name>A0A7S9DY60_9ALTE</name>
<reference evidence="3 4" key="1">
    <citation type="submission" date="2020-11" db="EMBL/GenBank/DDBJ databases">
        <title>Complete genome sequence for Salinimonas sp. strain G2-b.</title>
        <authorList>
            <person name="Park S.-J."/>
        </authorList>
    </citation>
    <scope>NUCLEOTIDE SEQUENCE [LARGE SCALE GENOMIC DNA]</scope>
    <source>
        <strain evidence="3 4">G2-b</strain>
    </source>
</reference>
<evidence type="ECO:0000313" key="3">
    <source>
        <dbReference type="EMBL" id="QPG06162.1"/>
    </source>
</evidence>
<feature type="domain" description="Isochorismatase-like" evidence="2">
    <location>
        <begin position="14"/>
        <end position="178"/>
    </location>
</feature>
<proteinExistence type="predicted"/>
<dbReference type="InterPro" id="IPR000868">
    <property type="entry name" value="Isochorismatase-like_dom"/>
</dbReference>